<evidence type="ECO:0000313" key="16">
    <source>
        <dbReference type="Proteomes" id="UP000031197"/>
    </source>
</evidence>
<reference evidence="15 16" key="1">
    <citation type="submission" date="2014-12" db="EMBL/GenBank/DDBJ databases">
        <title>Genome sequencing of Alteromonas marina AD001.</title>
        <authorList>
            <person name="Adrian T.G.S."/>
            <person name="Chan K.G."/>
        </authorList>
    </citation>
    <scope>NUCLEOTIDE SEQUENCE [LARGE SCALE GENOMIC DNA]</scope>
    <source>
        <strain evidence="15 16">AD001</strain>
    </source>
</reference>
<dbReference type="OrthoDB" id="9812372at2"/>
<keyword evidence="6 13" id="KW-0472">Membrane</keyword>
<keyword evidence="3" id="KW-0997">Cell inner membrane</keyword>
<keyword evidence="12" id="KW-0175">Coiled coil</keyword>
<organism evidence="15 16">
    <name type="scientific">Alteromonas marina</name>
    <dbReference type="NCBI Taxonomy" id="203795"/>
    <lineage>
        <taxon>Bacteria</taxon>
        <taxon>Pseudomonadati</taxon>
        <taxon>Pseudomonadota</taxon>
        <taxon>Gammaproteobacteria</taxon>
        <taxon>Alteromonadales</taxon>
        <taxon>Alteromonadaceae</taxon>
        <taxon>Alteromonas/Salinimonas group</taxon>
        <taxon>Alteromonas</taxon>
    </lineage>
</organism>
<feature type="transmembrane region" description="Helical" evidence="13">
    <location>
        <begin position="12"/>
        <end position="34"/>
    </location>
</feature>
<feature type="coiled-coil region" evidence="12">
    <location>
        <begin position="45"/>
        <end position="72"/>
    </location>
</feature>
<dbReference type="AlphaFoldDB" id="A0A0B3ZD11"/>
<comment type="caution">
    <text evidence="15">The sequence shown here is derived from an EMBL/GenBank/DDBJ whole genome shotgun (WGS) entry which is preliminary data.</text>
</comment>
<keyword evidence="11" id="KW-0697">Rotamase</keyword>
<keyword evidence="11 15" id="KW-0413">Isomerase</keyword>
<dbReference type="Pfam" id="PF13624">
    <property type="entry name" value="SurA_N_3"/>
    <property type="match status" value="1"/>
</dbReference>
<dbReference type="Gene3D" id="3.10.50.40">
    <property type="match status" value="1"/>
</dbReference>
<keyword evidence="4 13" id="KW-0812">Transmembrane</keyword>
<dbReference type="InterPro" id="IPR046357">
    <property type="entry name" value="PPIase_dom_sf"/>
</dbReference>
<evidence type="ECO:0000256" key="13">
    <source>
        <dbReference type="SAM" id="Phobius"/>
    </source>
</evidence>
<comment type="similarity">
    <text evidence="8">Belongs to the PpiD chaperone family.</text>
</comment>
<comment type="subcellular location">
    <subcellularLocation>
        <location evidence="1">Cell inner membrane</location>
        <topology evidence="1">Single-pass type II membrane protein</topology>
        <orientation evidence="1">Periplasmic side</orientation>
    </subcellularLocation>
</comment>
<dbReference type="PANTHER" id="PTHR47529">
    <property type="entry name" value="PEPTIDYL-PROLYL CIS-TRANS ISOMERASE D"/>
    <property type="match status" value="1"/>
</dbReference>
<dbReference type="InterPro" id="IPR027304">
    <property type="entry name" value="Trigger_fact/SurA_dom_sf"/>
</dbReference>
<evidence type="ECO:0000256" key="2">
    <source>
        <dbReference type="ARBA" id="ARBA00022475"/>
    </source>
</evidence>
<evidence type="ECO:0000256" key="1">
    <source>
        <dbReference type="ARBA" id="ARBA00004382"/>
    </source>
</evidence>
<dbReference type="GO" id="GO:0003755">
    <property type="term" value="F:peptidyl-prolyl cis-trans isomerase activity"/>
    <property type="evidence" value="ECO:0007669"/>
    <property type="project" value="UniProtKB-KW"/>
</dbReference>
<protein>
    <recommendedName>
        <fullName evidence="9">Periplasmic chaperone PpiD</fullName>
    </recommendedName>
    <alternativeName>
        <fullName evidence="10">Periplasmic folding chaperone</fullName>
    </alternativeName>
</protein>
<evidence type="ECO:0000256" key="11">
    <source>
        <dbReference type="PROSITE-ProRule" id="PRU00278"/>
    </source>
</evidence>
<dbReference type="SUPFAM" id="SSF109998">
    <property type="entry name" value="Triger factor/SurA peptide-binding domain-like"/>
    <property type="match status" value="1"/>
</dbReference>
<feature type="domain" description="PpiC" evidence="14">
    <location>
        <begin position="268"/>
        <end position="366"/>
    </location>
</feature>
<evidence type="ECO:0000256" key="7">
    <source>
        <dbReference type="ARBA" id="ARBA00023186"/>
    </source>
</evidence>
<evidence type="ECO:0000256" key="9">
    <source>
        <dbReference type="ARBA" id="ARBA00040743"/>
    </source>
</evidence>
<keyword evidence="7" id="KW-0143">Chaperone</keyword>
<dbReference type="PROSITE" id="PS50198">
    <property type="entry name" value="PPIC_PPIASE_2"/>
    <property type="match status" value="1"/>
</dbReference>
<keyword evidence="16" id="KW-1185">Reference proteome</keyword>
<dbReference type="InterPro" id="IPR052029">
    <property type="entry name" value="PpiD_chaperone"/>
</dbReference>
<proteinExistence type="inferred from homology"/>
<keyword evidence="2" id="KW-1003">Cell membrane</keyword>
<dbReference type="GO" id="GO:0005886">
    <property type="term" value="C:plasma membrane"/>
    <property type="evidence" value="ECO:0007669"/>
    <property type="project" value="UniProtKB-SubCell"/>
</dbReference>
<dbReference type="Proteomes" id="UP000031197">
    <property type="component" value="Unassembled WGS sequence"/>
</dbReference>
<evidence type="ECO:0000256" key="3">
    <source>
        <dbReference type="ARBA" id="ARBA00022519"/>
    </source>
</evidence>
<evidence type="ECO:0000259" key="14">
    <source>
        <dbReference type="PROSITE" id="PS50198"/>
    </source>
</evidence>
<evidence type="ECO:0000256" key="4">
    <source>
        <dbReference type="ARBA" id="ARBA00022692"/>
    </source>
</evidence>
<dbReference type="RefSeq" id="WP_039216929.1">
    <property type="nucleotide sequence ID" value="NZ_JWLW01000005.1"/>
</dbReference>
<evidence type="ECO:0000313" key="15">
    <source>
        <dbReference type="EMBL" id="KHT56408.1"/>
    </source>
</evidence>
<sequence>MLERIREGSQGPWAMAIIALIVLSFVFAGVGSYLTSSGTTAVATVNGEEISAQELERAYQNQRAQMESQYGESIAQLFSSEQYLADFRRNVLDRLIAEKLIQQQAADMGLRVSDEQIRETIVQMPEFQFGGQFDNERFQAILRQNGFQVADFRDYLRVQMTQNQLAAALTNSSFALDGEVQQANALQRQTRDAKYVLVSSDEFAGSIEVTDADIEAFYNNNIASFDTDEQVKLAYVKLSVEDLKGRVSVEEEAVRTYYENNLGSYGKEEERRVSHILIEAGDDKDAAKAKAESLKAELDNGADFAALAEANSDDTFSAENGGDLDFITPEMMDPAFDEAAFALQNVGDVSDVVETEFGFHIIKLTDLKEAQVKSFDEVAGEIRDTLLYDAAMEKYFELQNTLAEIAFEVPDTLEDAANAVDLPIQESVLFSRNTAPAELSFPGLLDVAFSSELVEEGLNSDIIELDDETVVVARVIEHEPQRTQSLDEVREGIEASVKAEKAKEAAEAWAFDIAQKVRAGESVESELAEKSVSWETAAAVPRAGGTLARALVDTLFSLALEGEDKVDVATTVNGDVAVVMLENVNAAPELENELGESLKQRLAQVQGQRVYQQYIDALRANAEVTISQTL</sequence>
<evidence type="ECO:0000256" key="6">
    <source>
        <dbReference type="ARBA" id="ARBA00023136"/>
    </source>
</evidence>
<dbReference type="Pfam" id="PF13616">
    <property type="entry name" value="Rotamase_3"/>
    <property type="match status" value="1"/>
</dbReference>
<dbReference type="PANTHER" id="PTHR47529:SF1">
    <property type="entry name" value="PERIPLASMIC CHAPERONE PPID"/>
    <property type="match status" value="1"/>
</dbReference>
<evidence type="ECO:0000256" key="10">
    <source>
        <dbReference type="ARBA" id="ARBA00042775"/>
    </source>
</evidence>
<dbReference type="EMBL" id="JWLW01000005">
    <property type="protein sequence ID" value="KHT56408.1"/>
    <property type="molecule type" value="Genomic_DNA"/>
</dbReference>
<accession>A0A0B3ZD11</accession>
<evidence type="ECO:0000256" key="5">
    <source>
        <dbReference type="ARBA" id="ARBA00022989"/>
    </source>
</evidence>
<keyword evidence="5 13" id="KW-1133">Transmembrane helix</keyword>
<gene>
    <name evidence="15" type="ORF">RJ41_03365</name>
</gene>
<evidence type="ECO:0000256" key="12">
    <source>
        <dbReference type="SAM" id="Coils"/>
    </source>
</evidence>
<dbReference type="InterPro" id="IPR000297">
    <property type="entry name" value="PPIase_PpiC"/>
</dbReference>
<dbReference type="SUPFAM" id="SSF54534">
    <property type="entry name" value="FKBP-like"/>
    <property type="match status" value="1"/>
</dbReference>
<name>A0A0B3ZD11_9ALTE</name>
<evidence type="ECO:0000256" key="8">
    <source>
        <dbReference type="ARBA" id="ARBA00038408"/>
    </source>
</evidence>
<dbReference type="Gene3D" id="1.10.4030.10">
    <property type="entry name" value="Porin chaperone SurA, peptide-binding domain"/>
    <property type="match status" value="1"/>
</dbReference>